<dbReference type="EMBL" id="FLUP01000001">
    <property type="protein sequence ID" value="SBW01884.1"/>
    <property type="molecule type" value="Genomic_DNA"/>
</dbReference>
<dbReference type="InterPro" id="IPR010499">
    <property type="entry name" value="AraC_E-bd"/>
</dbReference>
<evidence type="ECO:0000259" key="1">
    <source>
        <dbReference type="SMART" id="SM00871"/>
    </source>
</evidence>
<proteinExistence type="predicted"/>
<dbReference type="SUPFAM" id="SSF55136">
    <property type="entry name" value="Probable bacterial effector-binding domain"/>
    <property type="match status" value="1"/>
</dbReference>
<gene>
    <name evidence="2" type="ORF">KM92DES2_11572</name>
</gene>
<dbReference type="InterPro" id="IPR029442">
    <property type="entry name" value="GyrI-like"/>
</dbReference>
<evidence type="ECO:0000313" key="2">
    <source>
        <dbReference type="EMBL" id="SBW01884.1"/>
    </source>
</evidence>
<dbReference type="AlphaFoldDB" id="A0A212JQY7"/>
<protein>
    <recommendedName>
        <fullName evidence="1">AraC effector-binding domain-containing protein</fullName>
    </recommendedName>
</protein>
<accession>A0A212JQY7</accession>
<reference evidence="2" key="1">
    <citation type="submission" date="2016-04" db="EMBL/GenBank/DDBJ databases">
        <authorList>
            <person name="Evans L.H."/>
            <person name="Alamgir A."/>
            <person name="Owens N."/>
            <person name="Weber N.D."/>
            <person name="Virtaneva K."/>
            <person name="Barbian K."/>
            <person name="Babar A."/>
            <person name="Rosenke K."/>
        </authorList>
    </citation>
    <scope>NUCLEOTIDE SEQUENCE</scope>
    <source>
        <strain evidence="2">92-2</strain>
    </source>
</reference>
<dbReference type="Gene3D" id="3.20.80.10">
    <property type="entry name" value="Regulatory factor, effector binding domain"/>
    <property type="match status" value="1"/>
</dbReference>
<dbReference type="InterPro" id="IPR011256">
    <property type="entry name" value="Reg_factor_effector_dom_sf"/>
</dbReference>
<dbReference type="Pfam" id="PF06445">
    <property type="entry name" value="GyrI-like"/>
    <property type="match status" value="1"/>
</dbReference>
<dbReference type="SMART" id="SM00871">
    <property type="entry name" value="AraC_E_bind"/>
    <property type="match status" value="1"/>
</dbReference>
<name>A0A212JQY7_9BACT</name>
<dbReference type="RefSeq" id="WP_215646976.1">
    <property type="nucleotide sequence ID" value="NZ_CABUEN010000017.1"/>
</dbReference>
<organism evidence="2">
    <name type="scientific">uncultured Desulfovibrio sp</name>
    <dbReference type="NCBI Taxonomy" id="167968"/>
    <lineage>
        <taxon>Bacteria</taxon>
        <taxon>Pseudomonadati</taxon>
        <taxon>Thermodesulfobacteriota</taxon>
        <taxon>Desulfovibrionia</taxon>
        <taxon>Desulfovibrionales</taxon>
        <taxon>Desulfovibrionaceae</taxon>
        <taxon>Desulfovibrio</taxon>
        <taxon>environmental samples</taxon>
    </lineage>
</organism>
<sequence length="164" mass="18345">MPMPFAVVVLQHHSVRLFGVRIHTTLHNAPQECPRLWNEVFTPRMPELSGKPSNTYQGPSYGLSLFTDHAGLAFDYWAAMEAPELAAPPAGMDAVTLPGGLYACCRIPAAGMLQEAYDYMYDEWPQTPGGYTVLADKPCFERYDSRFFQSGTHDVYVPVLPRED</sequence>
<feature type="domain" description="AraC effector-binding" evidence="1">
    <location>
        <begin position="5"/>
        <end position="160"/>
    </location>
</feature>